<keyword evidence="1" id="KW-0472">Membrane</keyword>
<organism evidence="2 3">
    <name type="scientific">Mucilaginibacter pallidiroseus</name>
    <dbReference type="NCBI Taxonomy" id="2599295"/>
    <lineage>
        <taxon>Bacteria</taxon>
        <taxon>Pseudomonadati</taxon>
        <taxon>Bacteroidota</taxon>
        <taxon>Sphingobacteriia</taxon>
        <taxon>Sphingobacteriales</taxon>
        <taxon>Sphingobacteriaceae</taxon>
        <taxon>Mucilaginibacter</taxon>
    </lineage>
</organism>
<dbReference type="Proteomes" id="UP000320042">
    <property type="component" value="Unassembled WGS sequence"/>
</dbReference>
<keyword evidence="1" id="KW-1133">Transmembrane helix</keyword>
<dbReference type="AlphaFoldDB" id="A0A563UJP2"/>
<evidence type="ECO:0000313" key="2">
    <source>
        <dbReference type="EMBL" id="TWR31508.1"/>
    </source>
</evidence>
<keyword evidence="1" id="KW-0812">Transmembrane</keyword>
<proteinExistence type="predicted"/>
<dbReference type="RefSeq" id="WP_146380405.1">
    <property type="nucleotide sequence ID" value="NZ_VOEJ01000001.1"/>
</dbReference>
<name>A0A563UJP2_9SPHI</name>
<dbReference type="EMBL" id="VOEJ01000001">
    <property type="protein sequence ID" value="TWR31508.1"/>
    <property type="molecule type" value="Genomic_DNA"/>
</dbReference>
<dbReference type="InterPro" id="IPR031709">
    <property type="entry name" value="PutAbiC"/>
</dbReference>
<sequence>MDFDKIVILPIVSKPFLKMNSDQISQTRTFISRGWEVFLQSIASLMLAWGIIWIVFVYCSSPLKQKVQLHVPTKGAPFKDSSTFKQDKSTDNEESDKNYWAIQGTKGDFTNGIGGFFAAAAGFIYLFLSFSKQRESNAVQRDAFAHEKIEGRFFELIGLHRDNVAELSFTYYYRKKVVNRDLPMPEPIKDRVTQRKIFQVFKTQFKELQDEIEHFFIDKKITDVYEDTYRLRLIKNSTVVDRNIDLLILAKADILYLMIFFGVGIEGRETILNLTKNKYKELFLVDVLKYAALKPKVESDFYVNWWAINSLTNKRQRFEEILLKRNLTSTNKKVKVTSEKDVNIQSKATFYPDDYDKYYGGHQFRLGHYFRHLYQTVSFINDQPDISGIDQRNYIRHLRGQLSTDEQIIFFLNSLSQLGRVWELEEKKTGMAVERRQQLVTDYALIKNIPNDEAIKGFKLSHFYPSIDYEGFMSVK</sequence>
<protein>
    <recommendedName>
        <fullName evidence="4">Phage abortive infection protein</fullName>
    </recommendedName>
</protein>
<feature type="transmembrane region" description="Helical" evidence="1">
    <location>
        <begin position="37"/>
        <end position="59"/>
    </location>
</feature>
<reference evidence="2 3" key="1">
    <citation type="submission" date="2019-07" db="EMBL/GenBank/DDBJ databases">
        <authorList>
            <person name="Kim J."/>
        </authorList>
    </citation>
    <scope>NUCLEOTIDE SEQUENCE [LARGE SCALE GENOMIC DNA]</scope>
    <source>
        <strain evidence="3">dk17</strain>
    </source>
</reference>
<dbReference type="Pfam" id="PF16872">
    <property type="entry name" value="putAbiC"/>
    <property type="match status" value="1"/>
</dbReference>
<feature type="transmembrane region" description="Helical" evidence="1">
    <location>
        <begin position="109"/>
        <end position="128"/>
    </location>
</feature>
<evidence type="ECO:0000256" key="1">
    <source>
        <dbReference type="SAM" id="Phobius"/>
    </source>
</evidence>
<keyword evidence="3" id="KW-1185">Reference proteome</keyword>
<dbReference type="OrthoDB" id="6678638at2"/>
<accession>A0A563UJP2</accession>
<gene>
    <name evidence="2" type="ORF">FPZ43_03260</name>
</gene>
<evidence type="ECO:0000313" key="3">
    <source>
        <dbReference type="Proteomes" id="UP000320042"/>
    </source>
</evidence>
<comment type="caution">
    <text evidence="2">The sequence shown here is derived from an EMBL/GenBank/DDBJ whole genome shotgun (WGS) entry which is preliminary data.</text>
</comment>
<evidence type="ECO:0008006" key="4">
    <source>
        <dbReference type="Google" id="ProtNLM"/>
    </source>
</evidence>